<evidence type="ECO:0000256" key="5">
    <source>
        <dbReference type="PROSITE-ProRule" id="PRU00108"/>
    </source>
</evidence>
<dbReference type="GO" id="GO:0005634">
    <property type="term" value="C:nucleus"/>
    <property type="evidence" value="ECO:0007669"/>
    <property type="project" value="UniProtKB-SubCell"/>
</dbReference>
<feature type="domain" description="Homeobox" evidence="8">
    <location>
        <begin position="386"/>
        <end position="431"/>
    </location>
</feature>
<keyword evidence="2" id="KW-0805">Transcription regulation</keyword>
<feature type="compositionally biased region" description="Low complexity" evidence="7">
    <location>
        <begin position="36"/>
        <end position="45"/>
    </location>
</feature>
<proteinExistence type="inferred from homology"/>
<dbReference type="InterPro" id="IPR001356">
    <property type="entry name" value="HD"/>
</dbReference>
<feature type="region of interest" description="Disordered" evidence="7">
    <location>
        <begin position="193"/>
        <end position="297"/>
    </location>
</feature>
<keyword evidence="3" id="KW-0804">Transcription</keyword>
<evidence type="ECO:0000313" key="10">
    <source>
        <dbReference type="Proteomes" id="UP000502823"/>
    </source>
</evidence>
<name>A0A6L2Q893_COPFO</name>
<dbReference type="Proteomes" id="UP000502823">
    <property type="component" value="Unassembled WGS sequence"/>
</dbReference>
<feature type="compositionally biased region" description="Polar residues" evidence="7">
    <location>
        <begin position="206"/>
        <end position="252"/>
    </location>
</feature>
<dbReference type="PROSITE" id="PS50071">
    <property type="entry name" value="HOMEOBOX_2"/>
    <property type="match status" value="1"/>
</dbReference>
<comment type="subcellular location">
    <subcellularLocation>
        <location evidence="1 5 6">Nucleus</location>
    </subcellularLocation>
</comment>
<feature type="compositionally biased region" description="Polar residues" evidence="7">
    <location>
        <begin position="11"/>
        <end position="24"/>
    </location>
</feature>
<feature type="non-terminal residue" evidence="9">
    <location>
        <position position="431"/>
    </location>
</feature>
<dbReference type="EMBL" id="BLKM01001182">
    <property type="protein sequence ID" value="GFG39782.1"/>
    <property type="molecule type" value="Genomic_DNA"/>
</dbReference>
<evidence type="ECO:0000256" key="6">
    <source>
        <dbReference type="RuleBase" id="RU000682"/>
    </source>
</evidence>
<comment type="caution">
    <text evidence="9">The sequence shown here is derived from an EMBL/GenBank/DDBJ whole genome shotgun (WGS) entry which is preliminary data.</text>
</comment>
<dbReference type="Gene3D" id="1.10.10.60">
    <property type="entry name" value="Homeodomain-like"/>
    <property type="match status" value="1"/>
</dbReference>
<dbReference type="InParanoid" id="A0A6L2Q893"/>
<keyword evidence="5 6" id="KW-0371">Homeobox</keyword>
<evidence type="ECO:0000259" key="8">
    <source>
        <dbReference type="PROSITE" id="PS50071"/>
    </source>
</evidence>
<feature type="region of interest" description="Disordered" evidence="7">
    <location>
        <begin position="323"/>
        <end position="396"/>
    </location>
</feature>
<organism evidence="9 10">
    <name type="scientific">Coptotermes formosanus</name>
    <name type="common">Formosan subterranean termite</name>
    <dbReference type="NCBI Taxonomy" id="36987"/>
    <lineage>
        <taxon>Eukaryota</taxon>
        <taxon>Metazoa</taxon>
        <taxon>Ecdysozoa</taxon>
        <taxon>Arthropoda</taxon>
        <taxon>Hexapoda</taxon>
        <taxon>Insecta</taxon>
        <taxon>Pterygota</taxon>
        <taxon>Neoptera</taxon>
        <taxon>Polyneoptera</taxon>
        <taxon>Dictyoptera</taxon>
        <taxon>Blattodea</taxon>
        <taxon>Blattoidea</taxon>
        <taxon>Termitoidae</taxon>
        <taxon>Rhinotermitidae</taxon>
        <taxon>Coptotermes</taxon>
    </lineage>
</organism>
<dbReference type="InterPro" id="IPR009057">
    <property type="entry name" value="Homeodomain-like_sf"/>
</dbReference>
<keyword evidence="10" id="KW-1185">Reference proteome</keyword>
<gene>
    <name evidence="9" type="ORF">Cfor_03499</name>
</gene>
<comment type="similarity">
    <text evidence="4">Belongs to the HMX homeobox family.</text>
</comment>
<dbReference type="GO" id="GO:0000977">
    <property type="term" value="F:RNA polymerase II transcription regulatory region sequence-specific DNA binding"/>
    <property type="evidence" value="ECO:0007669"/>
    <property type="project" value="TreeGrafter"/>
</dbReference>
<evidence type="ECO:0000256" key="2">
    <source>
        <dbReference type="ARBA" id="ARBA00023015"/>
    </source>
</evidence>
<reference evidence="10" key="1">
    <citation type="submission" date="2020-01" db="EMBL/GenBank/DDBJ databases">
        <title>Draft genome sequence of the Termite Coptotermes fromosanus.</title>
        <authorList>
            <person name="Itakura S."/>
            <person name="Yosikawa Y."/>
            <person name="Umezawa K."/>
        </authorList>
    </citation>
    <scope>NUCLEOTIDE SEQUENCE [LARGE SCALE GENOMIC DNA]</scope>
</reference>
<dbReference type="PANTHER" id="PTHR46110">
    <property type="entry name" value="HOMEOBOX PROTEIN HMX"/>
    <property type="match status" value="1"/>
</dbReference>
<evidence type="ECO:0000256" key="3">
    <source>
        <dbReference type="ARBA" id="ARBA00023163"/>
    </source>
</evidence>
<dbReference type="SUPFAM" id="SSF46689">
    <property type="entry name" value="Homeodomain-like"/>
    <property type="match status" value="1"/>
</dbReference>
<evidence type="ECO:0000256" key="1">
    <source>
        <dbReference type="ARBA" id="ARBA00004123"/>
    </source>
</evidence>
<feature type="region of interest" description="Disordered" evidence="7">
    <location>
        <begin position="1"/>
        <end position="80"/>
    </location>
</feature>
<dbReference type="OrthoDB" id="6159439at2759"/>
<dbReference type="InterPro" id="IPR051300">
    <property type="entry name" value="HMX_Homeobox_TF"/>
</dbReference>
<feature type="compositionally biased region" description="Polar residues" evidence="7">
    <location>
        <begin position="51"/>
        <end position="65"/>
    </location>
</feature>
<feature type="compositionally biased region" description="Low complexity" evidence="7">
    <location>
        <begin position="369"/>
        <end position="384"/>
    </location>
</feature>
<dbReference type="AlphaFoldDB" id="A0A6L2Q893"/>
<dbReference type="CDD" id="cd00086">
    <property type="entry name" value="homeodomain"/>
    <property type="match status" value="1"/>
</dbReference>
<accession>A0A6L2Q893</accession>
<feature type="compositionally biased region" description="Acidic residues" evidence="7">
    <location>
        <begin position="345"/>
        <end position="359"/>
    </location>
</feature>
<dbReference type="Pfam" id="PF00046">
    <property type="entry name" value="Homeodomain"/>
    <property type="match status" value="1"/>
</dbReference>
<sequence>MSEQREIEVSVVSTPETSQCSSAMGSPGPSPHHHITTSTSTTGPIAFHPISRTSTSPPGSPNRKSPSGARVGSPTSNVQAKASSPLYTSFSISSILSRTEPSKKLNASLGPLQQTPPQHPSVVEAATTTLHPCADTAMLSRLGLMTHFGALAAAASGRSPFVAVYPQSTVADSKTCPWYAAWATARVPHPSAIAGGVTAPDRPSPTGGSTTTNDETSPPASPRGSTIVTANMTDNMRSPSSSEDNHFESTTGAAREDRCSSTPRSSPGLPPSAPHASTTGHLTTNHHHHHHLTNILGGHSHHHPAFLTSESYITGSGLHLAGRVKSPQPFGSMHQHTREHKDMENMEIEEDGDEDDDYDSKDVKKENGSASSNSNNSNANNNNNNKRKKKTRTVFSRSQVFQLESTFDMKRYLSSSERAGLAASLHLTETQ</sequence>
<dbReference type="GO" id="GO:0000981">
    <property type="term" value="F:DNA-binding transcription factor activity, RNA polymerase II-specific"/>
    <property type="evidence" value="ECO:0007669"/>
    <property type="project" value="TreeGrafter"/>
</dbReference>
<evidence type="ECO:0000313" key="9">
    <source>
        <dbReference type="EMBL" id="GFG39782.1"/>
    </source>
</evidence>
<dbReference type="PANTHER" id="PTHR46110:SF3">
    <property type="entry name" value="HOMEOBOX PROTEIN HMX"/>
    <property type="match status" value="1"/>
</dbReference>
<evidence type="ECO:0000256" key="4">
    <source>
        <dbReference type="ARBA" id="ARBA00038165"/>
    </source>
</evidence>
<protein>
    <recommendedName>
        <fullName evidence="8">Homeobox domain-containing protein</fullName>
    </recommendedName>
</protein>
<keyword evidence="5 6" id="KW-0539">Nucleus</keyword>
<keyword evidence="5 6" id="KW-0238">DNA-binding</keyword>
<evidence type="ECO:0000256" key="7">
    <source>
        <dbReference type="SAM" id="MobiDB-lite"/>
    </source>
</evidence>